<evidence type="ECO:0000256" key="1">
    <source>
        <dbReference type="SAM" id="SignalP"/>
    </source>
</evidence>
<keyword evidence="3" id="KW-1185">Reference proteome</keyword>
<keyword evidence="1" id="KW-0732">Signal</keyword>
<name>A0A8H3IEQ8_9LECA</name>
<accession>A0A8H3IEQ8</accession>
<dbReference type="OrthoDB" id="5200985at2759"/>
<dbReference type="Proteomes" id="UP000664521">
    <property type="component" value="Unassembled WGS sequence"/>
</dbReference>
<sequence length="730" mass="79890">MAALTLLSVQASPAIATRSSAGSVAQPGISTYIWTPTINYDDPAQIDGSTKPVTFETPSSKIALYIPKIIWNATCVFTQPYTGQAYSIIASLPFENAGTLVPIFQSTGKMVAPSAIPSPPPLEQLQCADFKLVSGLNIPPACPVPFRVAGDFIWKLSFDSLPDIDATLQRTRLEFNWATTTAPAGPSSTNNALRITRVKLDAVYPISLCRLFFPDAIELVNIANFDQVYGIWYAERVVQKVWTWGNSAQPNRPFYDALNGASNAPKCNCYDLTAIVQLGCCLLLDIDGNELLNSRWVFQSPNAFIKPCILYDWGTKYPYPKDVNNPFFQRQDPENPYVAPPNLRNRLSFGNHAWLEVQAPYQPTTRWVLDATTALPDASSKCYPKVGTRTRPQYAIDHTDAAADPSEKSTGNTIDKIKGVPISNGNCYSNFDWYPDAPTPNTIERIGVYDTSEVTPPVMLPLILSASLPDILVSEMEILLAKGTNPTPPSLGFNDPVIADDSLLPVIAGSESNLGLQNRDTIVAEGITVLRMTFTGAKYSESQSAKLSVEVCMHHTLSFNKASETDHKHPQLQVFHTNGLANAALIHALSEYQVPNLSETFDRPSPALGNISLVDKYGHSLYLVRENICLSLKLSALSPEATFSDVSQIEQLQPIAQRLDSYLSIHTLPPEEHRKPALQLMTPASSNTRIGDAVSLQAQGDDFAAAYTIQLLEKSGQSVSIQSHLYAYAI</sequence>
<proteinExistence type="predicted"/>
<comment type="caution">
    <text evidence="2">The sequence shown here is derived from an EMBL/GenBank/DDBJ whole genome shotgun (WGS) entry which is preliminary data.</text>
</comment>
<reference evidence="2" key="1">
    <citation type="submission" date="2021-03" db="EMBL/GenBank/DDBJ databases">
        <authorList>
            <person name="Tagirdzhanova G."/>
        </authorList>
    </citation>
    <scope>NUCLEOTIDE SEQUENCE</scope>
</reference>
<evidence type="ECO:0000313" key="2">
    <source>
        <dbReference type="EMBL" id="CAF9910959.1"/>
    </source>
</evidence>
<protein>
    <submittedName>
        <fullName evidence="2">Uncharacterized protein</fullName>
    </submittedName>
</protein>
<organism evidence="2 3">
    <name type="scientific">Heterodermia speciosa</name>
    <dbReference type="NCBI Taxonomy" id="116794"/>
    <lineage>
        <taxon>Eukaryota</taxon>
        <taxon>Fungi</taxon>
        <taxon>Dikarya</taxon>
        <taxon>Ascomycota</taxon>
        <taxon>Pezizomycotina</taxon>
        <taxon>Lecanoromycetes</taxon>
        <taxon>OSLEUM clade</taxon>
        <taxon>Lecanoromycetidae</taxon>
        <taxon>Caliciales</taxon>
        <taxon>Physciaceae</taxon>
        <taxon>Heterodermia</taxon>
    </lineage>
</organism>
<evidence type="ECO:0000313" key="3">
    <source>
        <dbReference type="Proteomes" id="UP000664521"/>
    </source>
</evidence>
<dbReference type="AlphaFoldDB" id="A0A8H3IEQ8"/>
<gene>
    <name evidence="2" type="ORF">HETSPECPRED_010247</name>
</gene>
<feature type="chain" id="PRO_5034739896" evidence="1">
    <location>
        <begin position="17"/>
        <end position="730"/>
    </location>
</feature>
<dbReference type="EMBL" id="CAJPDS010000009">
    <property type="protein sequence ID" value="CAF9910959.1"/>
    <property type="molecule type" value="Genomic_DNA"/>
</dbReference>
<feature type="signal peptide" evidence="1">
    <location>
        <begin position="1"/>
        <end position="16"/>
    </location>
</feature>